<organism evidence="2 3">
    <name type="scientific">Caerostris extrusa</name>
    <name type="common">Bark spider</name>
    <name type="synonym">Caerostris bankana</name>
    <dbReference type="NCBI Taxonomy" id="172846"/>
    <lineage>
        <taxon>Eukaryota</taxon>
        <taxon>Metazoa</taxon>
        <taxon>Ecdysozoa</taxon>
        <taxon>Arthropoda</taxon>
        <taxon>Chelicerata</taxon>
        <taxon>Arachnida</taxon>
        <taxon>Araneae</taxon>
        <taxon>Araneomorphae</taxon>
        <taxon>Entelegynae</taxon>
        <taxon>Araneoidea</taxon>
        <taxon>Araneidae</taxon>
        <taxon>Caerostris</taxon>
    </lineage>
</organism>
<comment type="caution">
    <text evidence="2">The sequence shown here is derived from an EMBL/GenBank/DDBJ whole genome shotgun (WGS) entry which is preliminary data.</text>
</comment>
<accession>A0AAV4N6A2</accession>
<sequence length="100" mass="11358">MPHFLTHTVFILVTHPSHQLFKQAIYMNMGLLIPLQDNTLRRLMGELRINTTISLIKSVVGASGRNLYVLKHKLTLSPFEPADGWTKRSDPPSQMASLLY</sequence>
<evidence type="ECO:0000313" key="2">
    <source>
        <dbReference type="EMBL" id="GIX79503.1"/>
    </source>
</evidence>
<keyword evidence="3" id="KW-1185">Reference proteome</keyword>
<gene>
    <name evidence="2" type="ORF">CEXT_734691</name>
</gene>
<name>A0AAV4N6A2_CAEEX</name>
<dbReference type="AlphaFoldDB" id="A0AAV4N6A2"/>
<dbReference type="EMBL" id="BPLR01002946">
    <property type="protein sequence ID" value="GIX79503.1"/>
    <property type="molecule type" value="Genomic_DNA"/>
</dbReference>
<evidence type="ECO:0000256" key="1">
    <source>
        <dbReference type="SAM" id="MobiDB-lite"/>
    </source>
</evidence>
<protein>
    <submittedName>
        <fullName evidence="2">Uncharacterized protein</fullName>
    </submittedName>
</protein>
<proteinExistence type="predicted"/>
<dbReference type="Proteomes" id="UP001054945">
    <property type="component" value="Unassembled WGS sequence"/>
</dbReference>
<feature type="region of interest" description="Disordered" evidence="1">
    <location>
        <begin position="81"/>
        <end position="100"/>
    </location>
</feature>
<reference evidence="2 3" key="1">
    <citation type="submission" date="2021-06" db="EMBL/GenBank/DDBJ databases">
        <title>Caerostris extrusa draft genome.</title>
        <authorList>
            <person name="Kono N."/>
            <person name="Arakawa K."/>
        </authorList>
    </citation>
    <scope>NUCLEOTIDE SEQUENCE [LARGE SCALE GENOMIC DNA]</scope>
</reference>
<evidence type="ECO:0000313" key="3">
    <source>
        <dbReference type="Proteomes" id="UP001054945"/>
    </source>
</evidence>
<feature type="compositionally biased region" description="Polar residues" evidence="1">
    <location>
        <begin position="91"/>
        <end position="100"/>
    </location>
</feature>